<name>A0ABQ4Q7V3_9BURK</name>
<evidence type="ECO:0000259" key="1">
    <source>
        <dbReference type="Pfam" id="PF05170"/>
    </source>
</evidence>
<dbReference type="EMBL" id="BPMK01000014">
    <property type="protein sequence ID" value="GIZ53132.1"/>
    <property type="molecule type" value="Genomic_DNA"/>
</dbReference>
<dbReference type="InterPro" id="IPR007844">
    <property type="entry name" value="AsmA"/>
</dbReference>
<protein>
    <recommendedName>
        <fullName evidence="1">AsmA domain-containing protein</fullName>
    </recommendedName>
</protein>
<dbReference type="PANTHER" id="PTHR30441">
    <property type="entry name" value="DUF748 DOMAIN-CONTAINING PROTEIN"/>
    <property type="match status" value="1"/>
</dbReference>
<gene>
    <name evidence="2" type="ORF">NCCP691_31460</name>
</gene>
<dbReference type="RefSeq" id="WP_220809551.1">
    <property type="nucleotide sequence ID" value="NZ_BPMK01000014.1"/>
</dbReference>
<keyword evidence="3" id="KW-1185">Reference proteome</keyword>
<evidence type="ECO:0000313" key="2">
    <source>
        <dbReference type="EMBL" id="GIZ53132.1"/>
    </source>
</evidence>
<dbReference type="InterPro" id="IPR052894">
    <property type="entry name" value="AsmA-related"/>
</dbReference>
<accession>A0ABQ4Q7V3</accession>
<reference evidence="2 3" key="1">
    <citation type="journal article" date="2022" name="Int. J. Syst. Evol. Microbiol.">
        <title>Noviherbaspirillum aridicola sp. nov., isolated from an arid soil in Pakistan.</title>
        <authorList>
            <person name="Khan I.U."/>
            <person name="Saqib M."/>
            <person name="Amin A."/>
            <person name="Hussain F."/>
            <person name="Li L."/>
            <person name="Liu Y.H."/>
            <person name="Fang B.Z."/>
            <person name="Ahmed I."/>
            <person name="Li W.J."/>
        </authorList>
    </citation>
    <scope>NUCLEOTIDE SEQUENCE [LARGE SCALE GENOMIC DNA]</scope>
    <source>
        <strain evidence="2 3">NCCP-691</strain>
    </source>
</reference>
<feature type="domain" description="AsmA" evidence="1">
    <location>
        <begin position="186"/>
        <end position="542"/>
    </location>
</feature>
<feature type="domain" description="AsmA" evidence="1">
    <location>
        <begin position="1"/>
        <end position="142"/>
    </location>
</feature>
<organism evidence="2 3">
    <name type="scientific">Noviherbaspirillum aridicola</name>
    <dbReference type="NCBI Taxonomy" id="2849687"/>
    <lineage>
        <taxon>Bacteria</taxon>
        <taxon>Pseudomonadati</taxon>
        <taxon>Pseudomonadota</taxon>
        <taxon>Betaproteobacteria</taxon>
        <taxon>Burkholderiales</taxon>
        <taxon>Oxalobacteraceae</taxon>
        <taxon>Noviherbaspirillum</taxon>
    </lineage>
</organism>
<proteinExistence type="predicted"/>
<evidence type="ECO:0000313" key="3">
    <source>
        <dbReference type="Proteomes" id="UP000887222"/>
    </source>
</evidence>
<comment type="caution">
    <text evidence="2">The sequence shown here is derived from an EMBL/GenBank/DDBJ whole genome shotgun (WGS) entry which is preliminary data.</text>
</comment>
<dbReference type="Pfam" id="PF05170">
    <property type="entry name" value="AsmA"/>
    <property type="match status" value="2"/>
</dbReference>
<dbReference type="Proteomes" id="UP000887222">
    <property type="component" value="Unassembled WGS sequence"/>
</dbReference>
<dbReference type="PANTHER" id="PTHR30441:SF9">
    <property type="entry name" value="ASMA FAMILY PROTEIN YHJG"/>
    <property type="match status" value="1"/>
</dbReference>
<sequence length="647" mass="69803">MSRALRIAIAGGLVLLALAALALSLAAGYDWNRARPWLQQKVEQASGRTLEIRGELALSWHASQGEKGWRAWLPWPRIVARDIVFGNASWSSQPVMLTASGISLTVNPLAALEKRVLIPVLELDAPALLLERNAEGQANWDFPDGGGGWEFGLRRLAVNGGRVEIRDAVRQLSLDAEAEAPDDETLAWRFSGSMQNEPLEGEGSSARVLALENEHVNFPLSLRLRSGSTRIDAKGALSAPRSRPGLDLRLQVEGVSMARLYPLTGLLLPETPPFSTAGRLLLSREQEGLHWRYEDFSGKMGATDLHGTLIYHPREPRPLLEGRVTSKLLRVADLAPLLGVDSRDSRKRRGDRTVQPQGKLFPVAPFRSERWQGIDTDVELRAAKAMRRKAWPVEDLHAHVRLQGGLLRIAPLRFAAAGGEVNAEISLDGRRKPVQAEMTLSARRLKLARLLPEAPGSPGGSGELSADARLQGRGHSFAAVLGAAGGEVRTAIDRGSLSKRLLDSMGMNFGSLLLTNLFGDRQVDIRCAAGDFTVEKGVLRPRAFVVDTDQAELALDGRILLGEEKLDLTIHPHPKGVQLLSLRTPLHVRGSIAKPELEADRGVLALRAGSALALGLLAPLGAALLPLIEVGPGETNACAGLIASASP</sequence>